<name>A0ABW0XAH4_9ACTN</name>
<organism evidence="2 3">
    <name type="scientific">Kitasatospora misakiensis</name>
    <dbReference type="NCBI Taxonomy" id="67330"/>
    <lineage>
        <taxon>Bacteria</taxon>
        <taxon>Bacillati</taxon>
        <taxon>Actinomycetota</taxon>
        <taxon>Actinomycetes</taxon>
        <taxon>Kitasatosporales</taxon>
        <taxon>Streptomycetaceae</taxon>
        <taxon>Kitasatospora</taxon>
    </lineage>
</organism>
<evidence type="ECO:0000313" key="2">
    <source>
        <dbReference type="EMBL" id="MFC5666698.1"/>
    </source>
</evidence>
<accession>A0ABW0XAH4</accession>
<comment type="caution">
    <text evidence="2">The sequence shown here is derived from an EMBL/GenBank/DDBJ whole genome shotgun (WGS) entry which is preliminary data.</text>
</comment>
<feature type="transmembrane region" description="Helical" evidence="1">
    <location>
        <begin position="70"/>
        <end position="90"/>
    </location>
</feature>
<keyword evidence="3" id="KW-1185">Reference proteome</keyword>
<reference evidence="3" key="1">
    <citation type="journal article" date="2019" name="Int. J. Syst. Evol. Microbiol.">
        <title>The Global Catalogue of Microorganisms (GCM) 10K type strain sequencing project: providing services to taxonomists for standard genome sequencing and annotation.</title>
        <authorList>
            <consortium name="The Broad Institute Genomics Platform"/>
            <consortium name="The Broad Institute Genome Sequencing Center for Infectious Disease"/>
            <person name="Wu L."/>
            <person name="Ma J."/>
        </authorList>
    </citation>
    <scope>NUCLEOTIDE SEQUENCE [LARGE SCALE GENOMIC DNA]</scope>
    <source>
        <strain evidence="3">CGMCC 4.1437</strain>
    </source>
</reference>
<keyword evidence="1" id="KW-0472">Membrane</keyword>
<evidence type="ECO:0000256" key="1">
    <source>
        <dbReference type="SAM" id="Phobius"/>
    </source>
</evidence>
<keyword evidence="1" id="KW-0812">Transmembrane</keyword>
<proteinExistence type="predicted"/>
<gene>
    <name evidence="2" type="ORF">ACFP3U_27490</name>
</gene>
<protein>
    <submittedName>
        <fullName evidence="2">Uncharacterized protein</fullName>
    </submittedName>
</protein>
<evidence type="ECO:0000313" key="3">
    <source>
        <dbReference type="Proteomes" id="UP001595975"/>
    </source>
</evidence>
<dbReference type="EMBL" id="JBHSOF010000044">
    <property type="protein sequence ID" value="MFC5666698.1"/>
    <property type="molecule type" value="Genomic_DNA"/>
</dbReference>
<dbReference type="RefSeq" id="WP_380228394.1">
    <property type="nucleotide sequence ID" value="NZ_JBHSOF010000044.1"/>
</dbReference>
<keyword evidence="1" id="KW-1133">Transmembrane helix</keyword>
<dbReference type="Proteomes" id="UP001595975">
    <property type="component" value="Unassembled WGS sequence"/>
</dbReference>
<sequence length="100" mass="9326">MARLGKLGRRVGTAGALGTASALGAAGVLLGGAGPAYADTIAEPDPGVMSPEPVSAQLGPVLGGSVGGDAGLLAVGGGLVVVAGGAALWVKRHRAGDTGE</sequence>